<feature type="compositionally biased region" description="Polar residues" evidence="1">
    <location>
        <begin position="259"/>
        <end position="278"/>
    </location>
</feature>
<proteinExistence type="predicted"/>
<dbReference type="AlphaFoldDB" id="A0A0L6V9H8"/>
<evidence type="ECO:0000256" key="1">
    <source>
        <dbReference type="SAM" id="MobiDB-lite"/>
    </source>
</evidence>
<sequence>MKTAIASLNHFAKRRIMQRKLLPIMVFLLWHSSAIVGMPVTGQAVTSLDEKLGDTNLPAIRDFNKSSFEEEGKPIPTNSNTEATHRSGAWESSASVHEEERPLLPPDADSLKSTKPTPDSQDEQATTKKTTKVALFFANWRDQRKKGDGHEKNTPFLARLKNFLGDWYRGHSLVARIMRGFATYFDPAKLKKKEKAAEATKDIASVQKSSTKADKLTKEVAQLAPNSGGAPTKPRTLAPTAENVTPQAEKLSNDLRNVPPTSENSQAVKSPSKSNEVFNTDHLHASGLHESQQFALMKGTEPTNAD</sequence>
<feature type="signal peptide" evidence="2">
    <location>
        <begin position="1"/>
        <end position="37"/>
    </location>
</feature>
<comment type="caution">
    <text evidence="3">The sequence shown here is derived from an EMBL/GenBank/DDBJ whole genome shotgun (WGS) entry which is preliminary data.</text>
</comment>
<keyword evidence="4" id="KW-1185">Reference proteome</keyword>
<feature type="chain" id="PRO_5005568303" evidence="2">
    <location>
        <begin position="38"/>
        <end position="306"/>
    </location>
</feature>
<reference evidence="3 4" key="1">
    <citation type="submission" date="2015-08" db="EMBL/GenBank/DDBJ databases">
        <title>Next Generation Sequencing and Analysis of the Genome of Puccinia sorghi L Schw, the Causal Agent of Maize Common Rust.</title>
        <authorList>
            <person name="Rochi L."/>
            <person name="Burguener G."/>
            <person name="Darino M."/>
            <person name="Turjanski A."/>
            <person name="Kreff E."/>
            <person name="Dieguez M.J."/>
            <person name="Sacco F."/>
        </authorList>
    </citation>
    <scope>NUCLEOTIDE SEQUENCE [LARGE SCALE GENOMIC DNA]</scope>
    <source>
        <strain evidence="3 4">RO10H11247</strain>
    </source>
</reference>
<organism evidence="3 4">
    <name type="scientific">Puccinia sorghi</name>
    <dbReference type="NCBI Taxonomy" id="27349"/>
    <lineage>
        <taxon>Eukaryota</taxon>
        <taxon>Fungi</taxon>
        <taxon>Dikarya</taxon>
        <taxon>Basidiomycota</taxon>
        <taxon>Pucciniomycotina</taxon>
        <taxon>Pucciniomycetes</taxon>
        <taxon>Pucciniales</taxon>
        <taxon>Pucciniaceae</taxon>
        <taxon>Puccinia</taxon>
    </lineage>
</organism>
<feature type="region of interest" description="Disordered" evidence="1">
    <location>
        <begin position="222"/>
        <end position="306"/>
    </location>
</feature>
<feature type="region of interest" description="Disordered" evidence="1">
    <location>
        <begin position="66"/>
        <end position="128"/>
    </location>
</feature>
<evidence type="ECO:0000256" key="2">
    <source>
        <dbReference type="SAM" id="SignalP"/>
    </source>
</evidence>
<gene>
    <name evidence="3" type="ORF">VP01_2169g6</name>
</gene>
<dbReference type="VEuPathDB" id="FungiDB:VP01_2169g6"/>
<dbReference type="EMBL" id="LAVV01007024">
    <property type="protein sequence ID" value="KNZ57408.1"/>
    <property type="molecule type" value="Genomic_DNA"/>
</dbReference>
<dbReference type="Proteomes" id="UP000037035">
    <property type="component" value="Unassembled WGS sequence"/>
</dbReference>
<feature type="compositionally biased region" description="Polar residues" evidence="1">
    <location>
        <begin position="111"/>
        <end position="128"/>
    </location>
</feature>
<protein>
    <submittedName>
        <fullName evidence="3">Uncharacterized protein</fullName>
    </submittedName>
</protein>
<evidence type="ECO:0000313" key="4">
    <source>
        <dbReference type="Proteomes" id="UP000037035"/>
    </source>
</evidence>
<accession>A0A0L6V9H8</accession>
<keyword evidence="2" id="KW-0732">Signal</keyword>
<name>A0A0L6V9H8_9BASI</name>
<evidence type="ECO:0000313" key="3">
    <source>
        <dbReference type="EMBL" id="KNZ57408.1"/>
    </source>
</evidence>